<evidence type="ECO:0000313" key="2">
    <source>
        <dbReference type="Proteomes" id="UP000070133"/>
    </source>
</evidence>
<proteinExistence type="predicted"/>
<accession>A0A139GWI5</accession>
<dbReference type="AlphaFoldDB" id="A0A139GWI5"/>
<dbReference type="OrthoDB" id="10474038at2759"/>
<protein>
    <submittedName>
        <fullName evidence="1">Uncharacterized protein</fullName>
    </submittedName>
</protein>
<reference evidence="1 2" key="1">
    <citation type="submission" date="2015-07" db="EMBL/GenBank/DDBJ databases">
        <title>Comparative genomics of the Sigatoka disease complex on banana suggests a link between parallel evolutionary changes in Pseudocercospora fijiensis and Pseudocercospora eumusae and increased virulence on the banana host.</title>
        <authorList>
            <person name="Chang T.-C."/>
            <person name="Salvucci A."/>
            <person name="Crous P.W."/>
            <person name="Stergiopoulos I."/>
        </authorList>
    </citation>
    <scope>NUCLEOTIDE SEQUENCE [LARGE SCALE GENOMIC DNA]</scope>
    <source>
        <strain evidence="1 2">CBS 114824</strain>
    </source>
</reference>
<sequence>MEKIFCLGGEKGLGEKWEATPREEGEGMNPLVYTLTKTIHDFRGIERGEKSEQPDLDKQHEQWRGAHGDEVARQLLELAENALPHYGYLASFKI</sequence>
<dbReference type="Proteomes" id="UP000070133">
    <property type="component" value="Unassembled WGS sequence"/>
</dbReference>
<evidence type="ECO:0000313" key="1">
    <source>
        <dbReference type="EMBL" id="KXS94574.1"/>
    </source>
</evidence>
<keyword evidence="2" id="KW-1185">Reference proteome</keyword>
<name>A0A139GWI5_9PEZI</name>
<organism evidence="1 2">
    <name type="scientific">Pseudocercospora eumusae</name>
    <dbReference type="NCBI Taxonomy" id="321146"/>
    <lineage>
        <taxon>Eukaryota</taxon>
        <taxon>Fungi</taxon>
        <taxon>Dikarya</taxon>
        <taxon>Ascomycota</taxon>
        <taxon>Pezizomycotina</taxon>
        <taxon>Dothideomycetes</taxon>
        <taxon>Dothideomycetidae</taxon>
        <taxon>Mycosphaerellales</taxon>
        <taxon>Mycosphaerellaceae</taxon>
        <taxon>Pseudocercospora</taxon>
    </lineage>
</organism>
<comment type="caution">
    <text evidence="1">The sequence shown here is derived from an EMBL/GenBank/DDBJ whole genome shotgun (WGS) entry which is preliminary data.</text>
</comment>
<dbReference type="EMBL" id="LFZN01000278">
    <property type="protein sequence ID" value="KXS94574.1"/>
    <property type="molecule type" value="Genomic_DNA"/>
</dbReference>
<gene>
    <name evidence="1" type="ORF">AC578_7524</name>
</gene>